<protein>
    <submittedName>
        <fullName evidence="1">Uncharacterized protein</fullName>
    </submittedName>
</protein>
<name>A0A2T7BDQ4_9BACT</name>
<sequence length="144" mass="16560">MHRAAGTYTNKLIDVPVHRVHLSCTAVCDACQLSPFYSRQQSVPPMNRQNDARIFELITQKLLGTICVEDDRLLQYIIARSPQVKRCWDELYDANEITGGTLLLDLEPVEAWQQLPVARPQVLVRRMRGWMEQYTKKGWCNDGG</sequence>
<accession>A0A2T7BDQ4</accession>
<dbReference type="EMBL" id="QCYK01000003">
    <property type="protein sequence ID" value="PUZ23212.1"/>
    <property type="molecule type" value="Genomic_DNA"/>
</dbReference>
<keyword evidence="2" id="KW-1185">Reference proteome</keyword>
<comment type="caution">
    <text evidence="1">The sequence shown here is derived from an EMBL/GenBank/DDBJ whole genome shotgun (WGS) entry which is preliminary data.</text>
</comment>
<dbReference type="AlphaFoldDB" id="A0A2T7BDQ4"/>
<gene>
    <name evidence="1" type="ORF">DCC81_22725</name>
</gene>
<evidence type="ECO:0000313" key="2">
    <source>
        <dbReference type="Proteomes" id="UP000244450"/>
    </source>
</evidence>
<reference evidence="1 2" key="1">
    <citation type="submission" date="2018-04" db="EMBL/GenBank/DDBJ databases">
        <title>Chitinophaga fuyangensis sp. nov., isolated from soil in a chemical factory.</title>
        <authorList>
            <person name="Chen K."/>
        </authorList>
    </citation>
    <scope>NUCLEOTIDE SEQUENCE [LARGE SCALE GENOMIC DNA]</scope>
    <source>
        <strain evidence="1 2">LY-1</strain>
    </source>
</reference>
<proteinExistence type="predicted"/>
<dbReference type="Proteomes" id="UP000244450">
    <property type="component" value="Unassembled WGS sequence"/>
</dbReference>
<organism evidence="1 2">
    <name type="scientific">Chitinophaga parva</name>
    <dbReference type="NCBI Taxonomy" id="2169414"/>
    <lineage>
        <taxon>Bacteria</taxon>
        <taxon>Pseudomonadati</taxon>
        <taxon>Bacteroidota</taxon>
        <taxon>Chitinophagia</taxon>
        <taxon>Chitinophagales</taxon>
        <taxon>Chitinophagaceae</taxon>
        <taxon>Chitinophaga</taxon>
    </lineage>
</organism>
<evidence type="ECO:0000313" key="1">
    <source>
        <dbReference type="EMBL" id="PUZ23212.1"/>
    </source>
</evidence>